<evidence type="ECO:0000256" key="2">
    <source>
        <dbReference type="ARBA" id="ARBA00023125"/>
    </source>
</evidence>
<dbReference type="PROSITE" id="PS51063">
    <property type="entry name" value="HTH_CRP_2"/>
    <property type="match status" value="1"/>
</dbReference>
<accession>A0A396S4K5</accession>
<dbReference type="InterPro" id="IPR012318">
    <property type="entry name" value="HTH_CRP"/>
</dbReference>
<proteinExistence type="predicted"/>
<evidence type="ECO:0000256" key="1">
    <source>
        <dbReference type="ARBA" id="ARBA00023015"/>
    </source>
</evidence>
<keyword evidence="8" id="KW-1185">Reference proteome</keyword>
<evidence type="ECO:0000313" key="8">
    <source>
        <dbReference type="Proteomes" id="UP000265692"/>
    </source>
</evidence>
<dbReference type="CDD" id="cd00038">
    <property type="entry name" value="CAP_ED"/>
    <property type="match status" value="1"/>
</dbReference>
<dbReference type="Gene3D" id="2.60.120.10">
    <property type="entry name" value="Jelly Rolls"/>
    <property type="match status" value="1"/>
</dbReference>
<dbReference type="GO" id="GO:0006355">
    <property type="term" value="P:regulation of DNA-templated transcription"/>
    <property type="evidence" value="ECO:0007669"/>
    <property type="project" value="InterPro"/>
</dbReference>
<evidence type="ECO:0000259" key="5">
    <source>
        <dbReference type="PROSITE" id="PS50042"/>
    </source>
</evidence>
<evidence type="ECO:0000259" key="6">
    <source>
        <dbReference type="PROSITE" id="PS51063"/>
    </source>
</evidence>
<dbReference type="GO" id="GO:0003677">
    <property type="term" value="F:DNA binding"/>
    <property type="evidence" value="ECO:0007669"/>
    <property type="project" value="UniProtKB-KW"/>
</dbReference>
<dbReference type="RefSeq" id="WP_118877193.1">
    <property type="nucleotide sequence ID" value="NZ_QWEI01000009.1"/>
</dbReference>
<dbReference type="InterPro" id="IPR036390">
    <property type="entry name" value="WH_DNA-bd_sf"/>
</dbReference>
<dbReference type="EMBL" id="QWEI01000009">
    <property type="protein sequence ID" value="RHW34079.1"/>
    <property type="molecule type" value="Genomic_DNA"/>
</dbReference>
<feature type="domain" description="HTH crp-type" evidence="6">
    <location>
        <begin position="145"/>
        <end position="216"/>
    </location>
</feature>
<evidence type="ECO:0000256" key="3">
    <source>
        <dbReference type="ARBA" id="ARBA00023159"/>
    </source>
</evidence>
<evidence type="ECO:0000256" key="4">
    <source>
        <dbReference type="ARBA" id="ARBA00023163"/>
    </source>
</evidence>
<dbReference type="InterPro" id="IPR000595">
    <property type="entry name" value="cNMP-bd_dom"/>
</dbReference>
<feature type="domain" description="Cyclic nucleotide-binding" evidence="5">
    <location>
        <begin position="25"/>
        <end position="113"/>
    </location>
</feature>
<evidence type="ECO:0000313" key="7">
    <source>
        <dbReference type="EMBL" id="RHW34079.1"/>
    </source>
</evidence>
<dbReference type="InterPro" id="IPR014710">
    <property type="entry name" value="RmlC-like_jellyroll"/>
</dbReference>
<name>A0A396S4K5_9BACL</name>
<dbReference type="PROSITE" id="PS50042">
    <property type="entry name" value="CNMP_BINDING_3"/>
    <property type="match status" value="1"/>
</dbReference>
<keyword evidence="3" id="KW-0010">Activator</keyword>
<dbReference type="OrthoDB" id="581021at2"/>
<gene>
    <name evidence="7" type="ORF">D1B33_14880</name>
</gene>
<dbReference type="Proteomes" id="UP000265692">
    <property type="component" value="Unassembled WGS sequence"/>
</dbReference>
<dbReference type="SUPFAM" id="SSF51206">
    <property type="entry name" value="cAMP-binding domain-like"/>
    <property type="match status" value="1"/>
</dbReference>
<keyword evidence="4" id="KW-0804">Transcription</keyword>
<dbReference type="Pfam" id="PF13545">
    <property type="entry name" value="HTH_Crp_2"/>
    <property type="match status" value="1"/>
</dbReference>
<comment type="caution">
    <text evidence="7">The sequence shown here is derived from an EMBL/GenBank/DDBJ whole genome shotgun (WGS) entry which is preliminary data.</text>
</comment>
<sequence length="230" mass="26678">MKLLNDANAIAQYKKNIYKKYPIEIDVLEWRSFSPGECIYAQGFPLPFLSFLVRGKVKIYTTSEEGKRLIVTFNKPLELYGDIELVQQVDTIHTIEAVTEVHLAILPLEIARRWREDTIFNEVLLQSISRKFLTKSTNLSFHLLHEADARLASYLASISHDEQGAFINPYIPKSELKMIAEFIGITVRHQNRCIQSFERDGIIKRIPGFIEIIDSKQLLKYAKQNIYEMQ</sequence>
<organism evidence="7 8">
    <name type="scientific">Ureibacillus yapensis</name>
    <dbReference type="NCBI Taxonomy" id="2304605"/>
    <lineage>
        <taxon>Bacteria</taxon>
        <taxon>Bacillati</taxon>
        <taxon>Bacillota</taxon>
        <taxon>Bacilli</taxon>
        <taxon>Bacillales</taxon>
        <taxon>Caryophanaceae</taxon>
        <taxon>Ureibacillus</taxon>
    </lineage>
</organism>
<dbReference type="InterPro" id="IPR018490">
    <property type="entry name" value="cNMP-bd_dom_sf"/>
</dbReference>
<dbReference type="AlphaFoldDB" id="A0A396S4K5"/>
<protein>
    <submittedName>
        <fullName evidence="7">Crp/Fnr family transcriptional regulator</fullName>
    </submittedName>
</protein>
<keyword evidence="1" id="KW-0805">Transcription regulation</keyword>
<reference evidence="7 8" key="1">
    <citation type="submission" date="2018-08" db="EMBL/GenBank/DDBJ databases">
        <title>Lysinibacillus sp. YLB-03 draft genome sequence.</title>
        <authorList>
            <person name="Yu L."/>
        </authorList>
    </citation>
    <scope>NUCLEOTIDE SEQUENCE [LARGE SCALE GENOMIC DNA]</scope>
    <source>
        <strain evidence="7 8">YLB-03</strain>
    </source>
</reference>
<dbReference type="SUPFAM" id="SSF46785">
    <property type="entry name" value="Winged helix' DNA-binding domain"/>
    <property type="match status" value="1"/>
</dbReference>
<keyword evidence="2" id="KW-0238">DNA-binding</keyword>
<dbReference type="Pfam" id="PF00027">
    <property type="entry name" value="cNMP_binding"/>
    <property type="match status" value="1"/>
</dbReference>